<sequence>MVLKKLADALRVGTGGGLCFCGINVYFKNDKFYDDWVMPLFGRLEPETAYAVAQKAAKYNLVSKEKLQESRLLVSTQPLAEGALDHEKTPLQEEEESSVTFKCVELTSSEEDLMGAHTDTDRPSGVTCESLSPSKAYDSEFEVDESCLEICIEDEGGSLLRESGICEECRACPPHGGGEPCCGTHGGGRVTSRRYLSESGYPSSDLSCCGSPRAERNCVTPDSPSLSMRVNIASPLRSSKMSLATMIDGTNPVYDRDHLDEEDELALVDEEEACEEQQLKQEHREQEEEEEEEEEEDREEELRTRDALLPPDYEAPCGFLGGSAVAMARHDQLVLATS</sequence>
<keyword evidence="3" id="KW-1185">Reference proteome</keyword>
<feature type="compositionally biased region" description="Basic and acidic residues" evidence="1">
    <location>
        <begin position="277"/>
        <end position="286"/>
    </location>
</feature>
<proteinExistence type="predicted"/>
<organism evidence="2 3">
    <name type="scientific">Portunus trituberculatus</name>
    <name type="common">Swimming crab</name>
    <name type="synonym">Neptunus trituberculatus</name>
    <dbReference type="NCBI Taxonomy" id="210409"/>
    <lineage>
        <taxon>Eukaryota</taxon>
        <taxon>Metazoa</taxon>
        <taxon>Ecdysozoa</taxon>
        <taxon>Arthropoda</taxon>
        <taxon>Crustacea</taxon>
        <taxon>Multicrustacea</taxon>
        <taxon>Malacostraca</taxon>
        <taxon>Eumalacostraca</taxon>
        <taxon>Eucarida</taxon>
        <taxon>Decapoda</taxon>
        <taxon>Pleocyemata</taxon>
        <taxon>Brachyura</taxon>
        <taxon>Eubrachyura</taxon>
        <taxon>Portunoidea</taxon>
        <taxon>Portunidae</taxon>
        <taxon>Portuninae</taxon>
        <taxon>Portunus</taxon>
    </lineage>
</organism>
<feature type="compositionally biased region" description="Acidic residues" evidence="1">
    <location>
        <begin position="287"/>
        <end position="299"/>
    </location>
</feature>
<dbReference type="OrthoDB" id="6374750at2759"/>
<gene>
    <name evidence="2" type="ORF">E2C01_044721</name>
</gene>
<reference evidence="2 3" key="1">
    <citation type="submission" date="2019-05" db="EMBL/GenBank/DDBJ databases">
        <title>Another draft genome of Portunus trituberculatus and its Hox gene families provides insights of decapod evolution.</title>
        <authorList>
            <person name="Jeong J.-H."/>
            <person name="Song I."/>
            <person name="Kim S."/>
            <person name="Choi T."/>
            <person name="Kim D."/>
            <person name="Ryu S."/>
            <person name="Kim W."/>
        </authorList>
    </citation>
    <scope>NUCLEOTIDE SEQUENCE [LARGE SCALE GENOMIC DNA]</scope>
    <source>
        <tissue evidence="2">Muscle</tissue>
    </source>
</reference>
<accession>A0A5B7FZ45</accession>
<name>A0A5B7FZ45_PORTR</name>
<dbReference type="EMBL" id="VSRR010009789">
    <property type="protein sequence ID" value="MPC50886.1"/>
    <property type="molecule type" value="Genomic_DNA"/>
</dbReference>
<dbReference type="AlphaFoldDB" id="A0A5B7FZ45"/>
<evidence type="ECO:0000256" key="1">
    <source>
        <dbReference type="SAM" id="MobiDB-lite"/>
    </source>
</evidence>
<evidence type="ECO:0000313" key="3">
    <source>
        <dbReference type="Proteomes" id="UP000324222"/>
    </source>
</evidence>
<comment type="caution">
    <text evidence="2">The sequence shown here is derived from an EMBL/GenBank/DDBJ whole genome shotgun (WGS) entry which is preliminary data.</text>
</comment>
<protein>
    <submittedName>
        <fullName evidence="2">Uncharacterized protein</fullName>
    </submittedName>
</protein>
<feature type="region of interest" description="Disordered" evidence="1">
    <location>
        <begin position="275"/>
        <end position="314"/>
    </location>
</feature>
<evidence type="ECO:0000313" key="2">
    <source>
        <dbReference type="EMBL" id="MPC50886.1"/>
    </source>
</evidence>
<dbReference type="Proteomes" id="UP000324222">
    <property type="component" value="Unassembled WGS sequence"/>
</dbReference>